<accession>A0A6M3LVE7</accession>
<dbReference type="AlphaFoldDB" id="A0A6M3LVE7"/>
<dbReference type="EMBL" id="MT143413">
    <property type="protein sequence ID" value="QJA96575.1"/>
    <property type="molecule type" value="Genomic_DNA"/>
</dbReference>
<name>A0A6M3LVE7_9ZZZZ</name>
<sequence length="56" mass="6499">MKNNKNKYKWAVCWEFEGEKKQAHFKTEKDAQDAVSFISSEFNMSGLKIEKIKGGN</sequence>
<proteinExistence type="predicted"/>
<reference evidence="1" key="1">
    <citation type="submission" date="2020-03" db="EMBL/GenBank/DDBJ databases">
        <title>The deep terrestrial virosphere.</title>
        <authorList>
            <person name="Holmfeldt K."/>
            <person name="Nilsson E."/>
            <person name="Simone D."/>
            <person name="Lopez-Fernandez M."/>
            <person name="Wu X."/>
            <person name="de Brujin I."/>
            <person name="Lundin D."/>
            <person name="Andersson A."/>
            <person name="Bertilsson S."/>
            <person name="Dopson M."/>
        </authorList>
    </citation>
    <scope>NUCLEOTIDE SEQUENCE</scope>
    <source>
        <strain evidence="1">MM415B07986</strain>
    </source>
</reference>
<evidence type="ECO:0000313" key="1">
    <source>
        <dbReference type="EMBL" id="QJA96575.1"/>
    </source>
</evidence>
<protein>
    <submittedName>
        <fullName evidence="1">Uncharacterized protein</fullName>
    </submittedName>
</protein>
<organism evidence="1">
    <name type="scientific">viral metagenome</name>
    <dbReference type="NCBI Taxonomy" id="1070528"/>
    <lineage>
        <taxon>unclassified sequences</taxon>
        <taxon>metagenomes</taxon>
        <taxon>organismal metagenomes</taxon>
    </lineage>
</organism>
<gene>
    <name evidence="1" type="ORF">MM415B07986_0007</name>
</gene>